<name>A0ABV0S767_9TELE</name>
<dbReference type="EMBL" id="JAHRIN010068775">
    <property type="protein sequence ID" value="MEQ2215736.1"/>
    <property type="molecule type" value="Genomic_DNA"/>
</dbReference>
<dbReference type="Proteomes" id="UP001434883">
    <property type="component" value="Unassembled WGS sequence"/>
</dbReference>
<keyword evidence="2" id="KW-1185">Reference proteome</keyword>
<accession>A0ABV0S767</accession>
<comment type="caution">
    <text evidence="1">The sequence shown here is derived from an EMBL/GenBank/DDBJ whole genome shotgun (WGS) entry which is preliminary data.</text>
</comment>
<evidence type="ECO:0000313" key="2">
    <source>
        <dbReference type="Proteomes" id="UP001434883"/>
    </source>
</evidence>
<proteinExistence type="predicted"/>
<organism evidence="1 2">
    <name type="scientific">Xenoophorus captivus</name>
    <dbReference type="NCBI Taxonomy" id="1517983"/>
    <lineage>
        <taxon>Eukaryota</taxon>
        <taxon>Metazoa</taxon>
        <taxon>Chordata</taxon>
        <taxon>Craniata</taxon>
        <taxon>Vertebrata</taxon>
        <taxon>Euteleostomi</taxon>
        <taxon>Actinopterygii</taxon>
        <taxon>Neopterygii</taxon>
        <taxon>Teleostei</taxon>
        <taxon>Neoteleostei</taxon>
        <taxon>Acanthomorphata</taxon>
        <taxon>Ovalentaria</taxon>
        <taxon>Atherinomorphae</taxon>
        <taxon>Cyprinodontiformes</taxon>
        <taxon>Goodeidae</taxon>
        <taxon>Xenoophorus</taxon>
    </lineage>
</organism>
<reference evidence="1 2" key="1">
    <citation type="submission" date="2021-06" db="EMBL/GenBank/DDBJ databases">
        <authorList>
            <person name="Palmer J.M."/>
        </authorList>
    </citation>
    <scope>NUCLEOTIDE SEQUENCE [LARGE SCALE GENOMIC DNA]</scope>
    <source>
        <strain evidence="1 2">XC_2019</strain>
        <tissue evidence="1">Muscle</tissue>
    </source>
</reference>
<protein>
    <submittedName>
        <fullName evidence="1">Uncharacterized protein</fullName>
    </submittedName>
</protein>
<sequence length="137" mass="15753">MLIKKNIFPLSFECTGSYKLIKMDLRRKLGINQVLFEIQKKNQNTSMGSSCLSPAVYGRDTPWTDRQSIAGQHRDTLNKQPCTPKGNLQRPITSHVFELWEEAGVPGENLHMHGENINIHVERPHFRSRTQDLLADR</sequence>
<evidence type="ECO:0000313" key="1">
    <source>
        <dbReference type="EMBL" id="MEQ2215736.1"/>
    </source>
</evidence>
<gene>
    <name evidence="1" type="ORF">XENOCAPTIV_005165</name>
</gene>